<dbReference type="Proteomes" id="UP000031778">
    <property type="component" value="Plasmid pBb"/>
</dbReference>
<dbReference type="AlphaFoldDB" id="A0A9W3PUC4"/>
<gene>
    <name evidence="1" type="ORF">CY96_29820</name>
</gene>
<dbReference type="EMBL" id="CP007513">
    <property type="protein sequence ID" value="AHX21990.1"/>
    <property type="molecule type" value="Genomic_DNA"/>
</dbReference>
<reference evidence="2" key="1">
    <citation type="submission" date="2014-03" db="EMBL/GenBank/DDBJ databases">
        <title>The Complete Genome Sequence of Bacillus bombyseptieus.</title>
        <authorList>
            <person name="Cheng T."/>
            <person name="Lin P."/>
            <person name="Jin S."/>
            <person name="Wu Y."/>
            <person name="Fu B."/>
            <person name="Long R."/>
            <person name="Liu D."/>
            <person name="Guo Y."/>
            <person name="Peng L."/>
            <person name="Xia Q."/>
        </authorList>
    </citation>
    <scope>NUCLEOTIDE SEQUENCE [LARGE SCALE GENOMIC DNA]</scope>
    <source>
        <strain evidence="2">wang</strain>
        <plasmid evidence="2">pBb</plasmid>
    </source>
</reference>
<name>A0A9W3PUC4_9BACI</name>
<proteinExistence type="predicted"/>
<protein>
    <submittedName>
        <fullName evidence="1">Uncharacterized protein</fullName>
    </submittedName>
</protein>
<evidence type="ECO:0000313" key="1">
    <source>
        <dbReference type="EMBL" id="AHX21990.1"/>
    </source>
</evidence>
<accession>A0A9W3PUC4</accession>
<evidence type="ECO:0000313" key="2">
    <source>
        <dbReference type="Proteomes" id="UP000031778"/>
    </source>
</evidence>
<organism evidence="1 2">
    <name type="scientific">Bacillus bombysepticus str. Wang</name>
    <dbReference type="NCBI Taxonomy" id="1330043"/>
    <lineage>
        <taxon>Bacteria</taxon>
        <taxon>Bacillati</taxon>
        <taxon>Bacillota</taxon>
        <taxon>Bacilli</taxon>
        <taxon>Bacillales</taxon>
        <taxon>Bacillaceae</taxon>
        <taxon>Bacillus</taxon>
        <taxon>Bacillus cereus group</taxon>
    </lineage>
</organism>
<sequence length="115" mass="13760">MNLIRHTQVDNFHHFVMSGEKDTYALTVIKPPVGFHGQGWNWNEYNNGHFLTVYENRNTLHASYHAYGFHLQYFTLEHPDYLPHRLGVPEENKFDFLNCVNEFIYPILKQYTRTN</sequence>
<dbReference type="KEGG" id="bby:CY96_29820"/>
<geneLocation type="plasmid" evidence="1 2">
    <name>pBb</name>
</geneLocation>
<keyword evidence="2" id="KW-1185">Reference proteome</keyword>
<keyword evidence="1" id="KW-0614">Plasmid</keyword>
<dbReference type="RefSeq" id="WP_044585363.1">
    <property type="nucleotide sequence ID" value="NZ_CP007513.1"/>
</dbReference>